<protein>
    <submittedName>
        <fullName evidence="2">Chromosome 1 SCAF9109, whole genome shotgun sequence</fullName>
    </submittedName>
</protein>
<dbReference type="EMBL" id="CAAE01009109">
    <property type="protein sequence ID" value="CAF91739.1"/>
    <property type="molecule type" value="Genomic_DNA"/>
</dbReference>
<sequence>ATSGAPHGTANCGEREAGGHVGGHPYGGLSPIYSMGHRHKWQNKRLGANPARTNACPSRHKQLIPLCESHDSPLSK</sequence>
<accession>Q4T5U3</accession>
<gene>
    <name evidence="2" type="ORF">GSTENG00006638001</name>
</gene>
<evidence type="ECO:0000313" key="2">
    <source>
        <dbReference type="EMBL" id="CAF91739.1"/>
    </source>
</evidence>
<feature type="non-terminal residue" evidence="2">
    <location>
        <position position="1"/>
    </location>
</feature>
<proteinExistence type="predicted"/>
<evidence type="ECO:0000256" key="1">
    <source>
        <dbReference type="SAM" id="MobiDB-lite"/>
    </source>
</evidence>
<dbReference type="AlphaFoldDB" id="Q4T5U3"/>
<dbReference type="KEGG" id="tng:GSTEN00006638G001"/>
<organism evidence="2">
    <name type="scientific">Tetraodon nigroviridis</name>
    <name type="common">Spotted green pufferfish</name>
    <name type="synonym">Chelonodon nigroviridis</name>
    <dbReference type="NCBI Taxonomy" id="99883"/>
    <lineage>
        <taxon>Eukaryota</taxon>
        <taxon>Metazoa</taxon>
        <taxon>Chordata</taxon>
        <taxon>Craniata</taxon>
        <taxon>Vertebrata</taxon>
        <taxon>Euteleostomi</taxon>
        <taxon>Actinopterygii</taxon>
        <taxon>Neopterygii</taxon>
        <taxon>Teleostei</taxon>
        <taxon>Neoteleostei</taxon>
        <taxon>Acanthomorphata</taxon>
        <taxon>Eupercaria</taxon>
        <taxon>Tetraodontiformes</taxon>
        <taxon>Tetradontoidea</taxon>
        <taxon>Tetraodontidae</taxon>
        <taxon>Tetraodon</taxon>
    </lineage>
</organism>
<name>Q4T5U3_TETNG</name>
<feature type="region of interest" description="Disordered" evidence="1">
    <location>
        <begin position="1"/>
        <end position="27"/>
    </location>
</feature>
<reference evidence="2" key="1">
    <citation type="journal article" date="2004" name="Nature">
        <title>Genome duplication in the teleost fish Tetraodon nigroviridis reveals the early vertebrate proto-karyotype.</title>
        <authorList>
            <person name="Jaillon O."/>
            <person name="Aury J.-M."/>
            <person name="Brunet F."/>
            <person name="Petit J.-L."/>
            <person name="Stange-Thomann N."/>
            <person name="Mauceli E."/>
            <person name="Bouneau L."/>
            <person name="Fischer C."/>
            <person name="Ozouf-Costaz C."/>
            <person name="Bernot A."/>
            <person name="Nicaud S."/>
            <person name="Jaffe D."/>
            <person name="Fisher S."/>
            <person name="Lutfalla G."/>
            <person name="Dossat C."/>
            <person name="Segurens B."/>
            <person name="Dasilva C."/>
            <person name="Salanoubat M."/>
            <person name="Levy M."/>
            <person name="Boudet N."/>
            <person name="Castellano S."/>
            <person name="Anthouard V."/>
            <person name="Jubin C."/>
            <person name="Castelli V."/>
            <person name="Katinka M."/>
            <person name="Vacherie B."/>
            <person name="Biemont C."/>
            <person name="Skalli Z."/>
            <person name="Cattolico L."/>
            <person name="Poulain J."/>
            <person name="De Berardinis V."/>
            <person name="Cruaud C."/>
            <person name="Duprat S."/>
            <person name="Brottier P."/>
            <person name="Coutanceau J.-P."/>
            <person name="Gouzy J."/>
            <person name="Parra G."/>
            <person name="Lardier G."/>
            <person name="Chapple C."/>
            <person name="McKernan K.J."/>
            <person name="McEwan P."/>
            <person name="Bosak S."/>
            <person name="Kellis M."/>
            <person name="Volff J.-N."/>
            <person name="Guigo R."/>
            <person name="Zody M.C."/>
            <person name="Mesirov J."/>
            <person name="Lindblad-Toh K."/>
            <person name="Birren B."/>
            <person name="Nusbaum C."/>
            <person name="Kahn D."/>
            <person name="Robinson-Rechavi M."/>
            <person name="Laudet V."/>
            <person name="Schachter V."/>
            <person name="Quetier F."/>
            <person name="Saurin W."/>
            <person name="Scarpelli C."/>
            <person name="Wincker P."/>
            <person name="Lander E.S."/>
            <person name="Weissenbach J."/>
            <person name="Roest Crollius H."/>
        </authorList>
    </citation>
    <scope>NUCLEOTIDE SEQUENCE [LARGE SCALE GENOMIC DNA]</scope>
</reference>
<reference evidence="2" key="2">
    <citation type="submission" date="2004-02" db="EMBL/GenBank/DDBJ databases">
        <authorList>
            <consortium name="Genoscope"/>
            <consortium name="Whitehead Institute Centre for Genome Research"/>
        </authorList>
    </citation>
    <scope>NUCLEOTIDE SEQUENCE</scope>
</reference>